<feature type="transmembrane region" description="Helical" evidence="1">
    <location>
        <begin position="136"/>
        <end position="154"/>
    </location>
</feature>
<dbReference type="InterPro" id="IPR005240">
    <property type="entry name" value="DUF389"/>
</dbReference>
<gene>
    <name evidence="2" type="ORF">C9I47_0035</name>
</gene>
<feature type="transmembrane region" description="Helical" evidence="1">
    <location>
        <begin position="226"/>
        <end position="247"/>
    </location>
</feature>
<organism evidence="2 3">
    <name type="scientific">Marilutibacter maris</name>
    <dbReference type="NCBI Taxonomy" id="1605891"/>
    <lineage>
        <taxon>Bacteria</taxon>
        <taxon>Pseudomonadati</taxon>
        <taxon>Pseudomonadota</taxon>
        <taxon>Gammaproteobacteria</taxon>
        <taxon>Lysobacterales</taxon>
        <taxon>Lysobacteraceae</taxon>
        <taxon>Marilutibacter</taxon>
    </lineage>
</organism>
<dbReference type="AlphaFoldDB" id="A0A2U9T0A4"/>
<dbReference type="Pfam" id="PF04087">
    <property type="entry name" value="DUF389"/>
    <property type="match status" value="1"/>
</dbReference>
<dbReference type="InterPro" id="IPR036737">
    <property type="entry name" value="OmpA-like_sf"/>
</dbReference>
<proteinExistence type="predicted"/>
<dbReference type="SUPFAM" id="SSF103088">
    <property type="entry name" value="OmpA-like"/>
    <property type="match status" value="1"/>
</dbReference>
<keyword evidence="1" id="KW-1133">Transmembrane helix</keyword>
<keyword evidence="1" id="KW-0472">Membrane</keyword>
<evidence type="ECO:0008006" key="4">
    <source>
        <dbReference type="Google" id="ProtNLM"/>
    </source>
</evidence>
<keyword evidence="1" id="KW-0812">Transmembrane</keyword>
<sequence length="534" mass="56707">MPTLPNLHVRWRWLRRWRARHLNVDRHAVVDHVCEAGAMAPRYVFMTVMSCGIATLGLLQGSAAVIIGAMLISPLMGPIVSMGMSLATFDFRALRSALKAIAIGVAVSLLTATVIVLASPLREPTAEILARTEPTLFDLLVAVFSGLAGAYATITRKGETIVGVAIATALMPPLAVVGFGVAVGSGTIAGGAAFLFMTNLLAIALSVTIMARWYGFGATDSPKQTAWQATLIVGTFVLLSIPLGLALRNIAARGVVDRTVRTTLDEAARDVGGRITTLRVDRDKRTLLIDAVMMTPAYRPQLADQIERTLEAATGQPVVVELREVVTADVDAQAREQASASLAQLRDSVQRLQSAARVDQEARTASERALDALREQALGHFGRFEVLQGGGEASWQLRPEAGLDLRAAHRLETALRDGNRRPQVRVVPALQPLPLIGFGDDSASLDADASATVRDIAWALERWQLASVEVTGYAGGDDALASARAEAVAAALREAGVTVTAVDAADREQAREMVAREGRGAIRAARVQAASTGD</sequence>
<dbReference type="Proteomes" id="UP000249447">
    <property type="component" value="Chromosome"/>
</dbReference>
<feature type="transmembrane region" description="Helical" evidence="1">
    <location>
        <begin position="188"/>
        <end position="214"/>
    </location>
</feature>
<dbReference type="PANTHER" id="PTHR20992">
    <property type="entry name" value="AT15442P-RELATED"/>
    <property type="match status" value="1"/>
</dbReference>
<dbReference type="EMBL" id="CP029843">
    <property type="protein sequence ID" value="AWV05761.1"/>
    <property type="molecule type" value="Genomic_DNA"/>
</dbReference>
<dbReference type="RefSeq" id="WP_190238553.1">
    <property type="nucleotide sequence ID" value="NZ_CP029843.1"/>
</dbReference>
<dbReference type="KEGG" id="lmb:C9I47_0035"/>
<keyword evidence="3" id="KW-1185">Reference proteome</keyword>
<feature type="transmembrane region" description="Helical" evidence="1">
    <location>
        <begin position="161"/>
        <end position="182"/>
    </location>
</feature>
<name>A0A2U9T0A4_9GAMM</name>
<evidence type="ECO:0000313" key="2">
    <source>
        <dbReference type="EMBL" id="AWV05761.1"/>
    </source>
</evidence>
<evidence type="ECO:0000256" key="1">
    <source>
        <dbReference type="SAM" id="Phobius"/>
    </source>
</evidence>
<dbReference type="PANTHER" id="PTHR20992:SF9">
    <property type="entry name" value="AT15442P-RELATED"/>
    <property type="match status" value="1"/>
</dbReference>
<reference evidence="2 3" key="1">
    <citation type="submission" date="2018-05" db="EMBL/GenBank/DDBJ databases">
        <title>The complete genome of Lysobacter maris HZ9B, a marine bacterium antagonistic against terrestrial plant pathogens.</title>
        <authorList>
            <person name="Zhang X.-Q."/>
        </authorList>
    </citation>
    <scope>NUCLEOTIDE SEQUENCE [LARGE SCALE GENOMIC DNA]</scope>
    <source>
        <strain evidence="2 3">HZ9B</strain>
    </source>
</reference>
<protein>
    <recommendedName>
        <fullName evidence="4">DUF389 domain-containing protein</fullName>
    </recommendedName>
</protein>
<evidence type="ECO:0000313" key="3">
    <source>
        <dbReference type="Proteomes" id="UP000249447"/>
    </source>
</evidence>
<feature type="transmembrane region" description="Helical" evidence="1">
    <location>
        <begin position="101"/>
        <end position="121"/>
    </location>
</feature>
<accession>A0A2U9T0A4</accession>